<dbReference type="GO" id="GO:0003955">
    <property type="term" value="F:NAD(P)H dehydrogenase (quinone) activity"/>
    <property type="evidence" value="ECO:0007669"/>
    <property type="project" value="TreeGrafter"/>
</dbReference>
<feature type="domain" description="Flavodoxin-like fold" evidence="3">
    <location>
        <begin position="5"/>
        <end position="178"/>
    </location>
</feature>
<reference evidence="4 5" key="1">
    <citation type="submission" date="2020-08" db="EMBL/GenBank/DDBJ databases">
        <title>Complete genome sequencing of Shigella boydii.</title>
        <authorList>
            <person name="Hazen T.H."/>
            <person name="Michalski J.M."/>
            <person name="Rasko D.A."/>
        </authorList>
    </citation>
    <scope>NUCLEOTIDE SEQUENCE [LARGE SCALE GENOMIC DNA]</scope>
    <source>
        <strain evidence="4 5">600690</strain>
    </source>
</reference>
<dbReference type="Pfam" id="PF02525">
    <property type="entry name" value="Flavodoxin_2"/>
    <property type="match status" value="1"/>
</dbReference>
<dbReference type="Gene3D" id="3.40.50.360">
    <property type="match status" value="1"/>
</dbReference>
<comment type="similarity">
    <text evidence="1">Belongs to the NAD(P)H dehydrogenase (quinone) family.</text>
</comment>
<keyword evidence="2 4" id="KW-0560">Oxidoreductase</keyword>
<dbReference type="InterPro" id="IPR029039">
    <property type="entry name" value="Flavoprotein-like_sf"/>
</dbReference>
<dbReference type="RefSeq" id="WP_001190385.1">
    <property type="nucleotide sequence ID" value="NZ_CP026846.1"/>
</dbReference>
<dbReference type="AlphaFoldDB" id="A0A398PVM1"/>
<organism evidence="4 5">
    <name type="scientific">Shigella boydii</name>
    <dbReference type="NCBI Taxonomy" id="621"/>
    <lineage>
        <taxon>Bacteria</taxon>
        <taxon>Pseudomonadati</taxon>
        <taxon>Pseudomonadota</taxon>
        <taxon>Gammaproteobacteria</taxon>
        <taxon>Enterobacterales</taxon>
        <taxon>Enterobacteriaceae</taxon>
        <taxon>Shigella</taxon>
    </lineage>
</organism>
<dbReference type="GO" id="GO:0005829">
    <property type="term" value="C:cytosol"/>
    <property type="evidence" value="ECO:0007669"/>
    <property type="project" value="TreeGrafter"/>
</dbReference>
<dbReference type="NCBIfam" id="NF007280">
    <property type="entry name" value="PRK09739.1"/>
    <property type="match status" value="1"/>
</dbReference>
<dbReference type="InterPro" id="IPR051545">
    <property type="entry name" value="NAD(P)H_dehydrogenase_qn"/>
</dbReference>
<evidence type="ECO:0000313" key="5">
    <source>
        <dbReference type="Proteomes" id="UP000515238"/>
    </source>
</evidence>
<dbReference type="PANTHER" id="PTHR10204">
    <property type="entry name" value="NAD P H OXIDOREDUCTASE-RELATED"/>
    <property type="match status" value="1"/>
</dbReference>
<dbReference type="Proteomes" id="UP000515238">
    <property type="component" value="Chromosome"/>
</dbReference>
<dbReference type="SUPFAM" id="SSF52218">
    <property type="entry name" value="Flavoproteins"/>
    <property type="match status" value="1"/>
</dbReference>
<protein>
    <submittedName>
        <fullName evidence="4">NAD(P)H oxidoreductase</fullName>
        <ecNumber evidence="4">1.6.99.-</ecNumber>
    </submittedName>
</protein>
<dbReference type="EC" id="1.6.99.-" evidence="4"/>
<dbReference type="InterPro" id="IPR003680">
    <property type="entry name" value="Flavodoxin_fold"/>
</dbReference>
<proteinExistence type="inferred from homology"/>
<name>A0A398PVM1_SHIBO</name>
<dbReference type="PANTHER" id="PTHR10204:SF34">
    <property type="entry name" value="NAD(P)H DEHYDROGENASE [QUINONE] 1 ISOFORM 1"/>
    <property type="match status" value="1"/>
</dbReference>
<evidence type="ECO:0000256" key="1">
    <source>
        <dbReference type="ARBA" id="ARBA00006252"/>
    </source>
</evidence>
<dbReference type="EMBL" id="CP049278">
    <property type="protein sequence ID" value="QNC65191.1"/>
    <property type="molecule type" value="Genomic_DNA"/>
</dbReference>
<evidence type="ECO:0000256" key="2">
    <source>
        <dbReference type="ARBA" id="ARBA00023002"/>
    </source>
</evidence>
<sequence>MQSERIYLVWTHPRHDSLTAHIADAIHQRAMERKIQVTELDLYRRNFNPVMTPEDEPDWKNMDKRYSPEVHQLYSELLEHDTLVVVFPLWWYSFPAMLKGYIDRVWNNGLAYGDGHKLPFNKVRWVALVGGDKESFVQMGWEKNISDYLKNMSSYLGIEDADVTFLCNTVVFDGEELHASYYQSLLSQVRDMVDAL</sequence>
<accession>A0A398PVM1</accession>
<evidence type="ECO:0000313" key="4">
    <source>
        <dbReference type="EMBL" id="QNC65191.1"/>
    </source>
</evidence>
<gene>
    <name evidence="4" type="ORF">G5S56_08730</name>
</gene>
<evidence type="ECO:0000259" key="3">
    <source>
        <dbReference type="Pfam" id="PF02525"/>
    </source>
</evidence>